<evidence type="ECO:0000313" key="1">
    <source>
        <dbReference type="EMBL" id="OFI06136.1"/>
    </source>
</evidence>
<dbReference type="InterPro" id="IPR014199">
    <property type="entry name" value="Spore_YtxC"/>
</dbReference>
<protein>
    <submittedName>
        <fullName evidence="1">YtxC-like family protein</fullName>
    </submittedName>
</protein>
<dbReference type="PATRIC" id="fig|1121290.3.peg.1263"/>
<dbReference type="STRING" id="1121290.CLAOCE_12840"/>
<keyword evidence="2" id="KW-1185">Reference proteome</keyword>
<comment type="caution">
    <text evidence="1">The sequence shown here is derived from an EMBL/GenBank/DDBJ whole genome shotgun (WGS) entry which is preliminary data.</text>
</comment>
<dbReference type="Proteomes" id="UP000175744">
    <property type="component" value="Unassembled WGS sequence"/>
</dbReference>
<dbReference type="OrthoDB" id="2986513at2"/>
<evidence type="ECO:0000313" key="2">
    <source>
        <dbReference type="Proteomes" id="UP000175744"/>
    </source>
</evidence>
<dbReference type="AlphaFoldDB" id="A0A1E8EZJ9"/>
<gene>
    <name evidence="1" type="ORF">CLOACE_12840</name>
</gene>
<organism evidence="1 2">
    <name type="scientific">Clostridium acetireducens DSM 10703</name>
    <dbReference type="NCBI Taxonomy" id="1121290"/>
    <lineage>
        <taxon>Bacteria</taxon>
        <taxon>Bacillati</taxon>
        <taxon>Bacillota</taxon>
        <taxon>Clostridia</taxon>
        <taxon>Eubacteriales</taxon>
        <taxon>Clostridiaceae</taxon>
        <taxon>Clostridium</taxon>
    </lineage>
</organism>
<proteinExistence type="predicted"/>
<dbReference type="NCBIfam" id="TIGR02834">
    <property type="entry name" value="spo_ytxC"/>
    <property type="match status" value="1"/>
</dbReference>
<reference evidence="1 2" key="1">
    <citation type="submission" date="2016-06" db="EMBL/GenBank/DDBJ databases">
        <title>Genome sequence of Clostridium acetireducens DSM 10703.</title>
        <authorList>
            <person name="Poehlein A."/>
            <person name="Fluechter S."/>
            <person name="Duerre P."/>
            <person name="Daniel R."/>
        </authorList>
    </citation>
    <scope>NUCLEOTIDE SEQUENCE [LARGE SCALE GENOMIC DNA]</scope>
    <source>
        <strain evidence="1 2">DSM 10703</strain>
    </source>
</reference>
<name>A0A1E8EZJ9_9CLOT</name>
<sequence length="298" mass="35629">MLLYTLIHENRKNLIKKLEELQKHLQDKDTFIRIEDNVEGKVYFIDIYCEYNKLSDKEHKLFNFYIANVIYEEIIEEYCICKLKKLLLDTYFFLKHSEIEDICKLAEGVFKNNNFIIEEDKLYFISKKNKIINKIMKCLTENNEFNIKGFVTFRKNEIIYDLESMVDKLVEDYMIEKEYNEFIKLLKYFVELEESKLNEVNIIVLDSGEYLIKDEIGKDITFNLLDNISYKDLSEGISFDDTLISLLITNSPKKIIIHHSKNFKNQELLNTIVKVFENKVHFCNDCEICKDKALYVKI</sequence>
<accession>A0A1E8EZJ9</accession>
<dbReference type="EMBL" id="LZFO01000015">
    <property type="protein sequence ID" value="OFI06136.1"/>
    <property type="molecule type" value="Genomic_DNA"/>
</dbReference>
<dbReference type="Pfam" id="PF08812">
    <property type="entry name" value="YtxC"/>
    <property type="match status" value="1"/>
</dbReference>
<dbReference type="RefSeq" id="WP_070110276.1">
    <property type="nucleotide sequence ID" value="NZ_LZFO01000015.1"/>
</dbReference>